<protein>
    <submittedName>
        <fullName evidence="1">Uncharacterized protein</fullName>
    </submittedName>
</protein>
<dbReference type="Proteomes" id="UP000521943">
    <property type="component" value="Unassembled WGS sequence"/>
</dbReference>
<dbReference type="EMBL" id="JACGCI010000027">
    <property type="protein sequence ID" value="KAF6756114.1"/>
    <property type="molecule type" value="Genomic_DNA"/>
</dbReference>
<accession>A0A8H6HZT6</accession>
<evidence type="ECO:0000313" key="2">
    <source>
        <dbReference type="Proteomes" id="UP000521943"/>
    </source>
</evidence>
<comment type="caution">
    <text evidence="1">The sequence shown here is derived from an EMBL/GenBank/DDBJ whole genome shotgun (WGS) entry which is preliminary data.</text>
</comment>
<dbReference type="OrthoDB" id="3041043at2759"/>
<organism evidence="1 2">
    <name type="scientific">Ephemerocybe angulata</name>
    <dbReference type="NCBI Taxonomy" id="980116"/>
    <lineage>
        <taxon>Eukaryota</taxon>
        <taxon>Fungi</taxon>
        <taxon>Dikarya</taxon>
        <taxon>Basidiomycota</taxon>
        <taxon>Agaricomycotina</taxon>
        <taxon>Agaricomycetes</taxon>
        <taxon>Agaricomycetidae</taxon>
        <taxon>Agaricales</taxon>
        <taxon>Agaricineae</taxon>
        <taxon>Psathyrellaceae</taxon>
        <taxon>Ephemerocybe</taxon>
    </lineage>
</organism>
<name>A0A8H6HZT6_9AGAR</name>
<keyword evidence="2" id="KW-1185">Reference proteome</keyword>
<gene>
    <name evidence="1" type="ORF">DFP72DRAFT_1066928</name>
</gene>
<dbReference type="AlphaFoldDB" id="A0A8H6HZT6"/>
<sequence>MPLLSHFEALLVAPEYVPRGRLLDLLPIRDVIRLGRTSSLVHEVVVQYTKTRWNIDRFLQLWFWDTTAFRAALAFTGAVIGGSQALRFMDRLAPAAKSDLDVVTRVGGVLALSRFLEDQGYNQAERPTPQAERYPIMTDALSMTSSKEFCRGGGTDGIIDIVDFEKPAQGAANRYTSVLKVQLIVVTQNPIHHIIYTYHSTVVMNYINHKEAVSVFPRATFCDRTTYPSSRKPLGPGWDPVWKTKYEKRGFRTEITSSHPSSLILGERWVKDGHSMCIQLQGGQTSRLQREEKRSQYTTYPDDKVMFELSLLHEKGPDEKERYRLGVFEPEVWDYLYPWYILQ</sequence>
<evidence type="ECO:0000313" key="1">
    <source>
        <dbReference type="EMBL" id="KAF6756114.1"/>
    </source>
</evidence>
<reference evidence="1 2" key="1">
    <citation type="submission" date="2020-07" db="EMBL/GenBank/DDBJ databases">
        <title>Comparative genomics of pyrophilous fungi reveals a link between fire events and developmental genes.</title>
        <authorList>
            <consortium name="DOE Joint Genome Institute"/>
            <person name="Steindorff A.S."/>
            <person name="Carver A."/>
            <person name="Calhoun S."/>
            <person name="Stillman K."/>
            <person name="Liu H."/>
            <person name="Lipzen A."/>
            <person name="Pangilinan J."/>
            <person name="Labutti K."/>
            <person name="Bruns T.D."/>
            <person name="Grigoriev I.V."/>
        </authorList>
    </citation>
    <scope>NUCLEOTIDE SEQUENCE [LARGE SCALE GENOMIC DNA]</scope>
    <source>
        <strain evidence="1 2">CBS 144469</strain>
    </source>
</reference>
<proteinExistence type="predicted"/>